<organism evidence="1 2">
    <name type="scientific">Rhizophagus irregularis</name>
    <dbReference type="NCBI Taxonomy" id="588596"/>
    <lineage>
        <taxon>Eukaryota</taxon>
        <taxon>Fungi</taxon>
        <taxon>Fungi incertae sedis</taxon>
        <taxon>Mucoromycota</taxon>
        <taxon>Glomeromycotina</taxon>
        <taxon>Glomeromycetes</taxon>
        <taxon>Glomerales</taxon>
        <taxon>Glomeraceae</taxon>
        <taxon>Rhizophagus</taxon>
    </lineage>
</organism>
<name>A0A2N0R8G7_9GLOM</name>
<dbReference type="VEuPathDB" id="FungiDB:RhiirA1_469207"/>
<dbReference type="AlphaFoldDB" id="A0A2N0R8G7"/>
<reference evidence="1 2" key="2">
    <citation type="submission" date="2017-10" db="EMBL/GenBank/DDBJ databases">
        <title>Genome analyses suggest a sexual origin of heterokaryosis in a supposedly ancient asexual fungus.</title>
        <authorList>
            <person name="Corradi N."/>
            <person name="Sedzielewska K."/>
            <person name="Noel J."/>
            <person name="Charron P."/>
            <person name="Farinelli L."/>
            <person name="Marton T."/>
            <person name="Kruger M."/>
            <person name="Pelin A."/>
            <person name="Brachmann A."/>
            <person name="Corradi N."/>
        </authorList>
    </citation>
    <scope>NUCLEOTIDE SEQUENCE [LARGE SCALE GENOMIC DNA]</scope>
    <source>
        <strain evidence="1 2">A1</strain>
    </source>
</reference>
<gene>
    <name evidence="1" type="ORF">RhiirA1_469207</name>
</gene>
<reference evidence="1 2" key="1">
    <citation type="submission" date="2017-10" db="EMBL/GenBank/DDBJ databases">
        <title>Extensive intraspecific genome diversity in a model arbuscular mycorrhizal fungus.</title>
        <authorList>
            <person name="Chen E.C.H."/>
            <person name="Morin E."/>
            <person name="Baudet D."/>
            <person name="Noel J."/>
            <person name="Ndikumana S."/>
            <person name="Charron P."/>
            <person name="St-Onge C."/>
            <person name="Giorgi J."/>
            <person name="Grigoriev I.V."/>
            <person name="Roux C."/>
            <person name="Martin F.M."/>
            <person name="Corradi N."/>
        </authorList>
    </citation>
    <scope>NUCLEOTIDE SEQUENCE [LARGE SCALE GENOMIC DNA]</scope>
    <source>
        <strain evidence="1 2">A1</strain>
    </source>
</reference>
<dbReference type="Proteomes" id="UP000232688">
    <property type="component" value="Unassembled WGS sequence"/>
</dbReference>
<dbReference type="EMBL" id="LLXH01001300">
    <property type="protein sequence ID" value="PKC59599.1"/>
    <property type="molecule type" value="Genomic_DNA"/>
</dbReference>
<proteinExistence type="predicted"/>
<sequence length="84" mass="9001">MEIDVTQDSMFVLTKIDFCGTAIAKYRNDRPFRPGLSPAVQPGLSPGKIAFRPGLSPAFRSGLSPAFRSGLSPAFRFGLSPGID</sequence>
<evidence type="ECO:0000313" key="2">
    <source>
        <dbReference type="Proteomes" id="UP000232688"/>
    </source>
</evidence>
<comment type="caution">
    <text evidence="1">The sequence shown here is derived from an EMBL/GenBank/DDBJ whole genome shotgun (WGS) entry which is preliminary data.</text>
</comment>
<evidence type="ECO:0000313" key="1">
    <source>
        <dbReference type="EMBL" id="PKC59599.1"/>
    </source>
</evidence>
<protein>
    <submittedName>
        <fullName evidence="1">Uncharacterized protein</fullName>
    </submittedName>
</protein>
<accession>A0A2N0R8G7</accession>